<keyword evidence="4" id="KW-0997">Cell inner membrane</keyword>
<gene>
    <name evidence="11" type="ORF">AXF13_12865</name>
</gene>
<sequence length="168" mass="19342">MLRKLYDNLEEYLCFLFSAVMVLCLILQVGIRTLTGDALAWTEELSRYCFIWTVYVAMCFATKRLTQVRITAQFLRASVRTRLIFRFIADAICIAFNFFVAWVCFSSIAENFDFPEISATLGIVKGYVEMVIPVCFVLASWRCIEAWVVNWRRGTLENLVKNAGEGDL</sequence>
<dbReference type="Proteomes" id="UP000069241">
    <property type="component" value="Chromosome"/>
</dbReference>
<name>A0A0X8JLF7_9BACT</name>
<evidence type="ECO:0000256" key="5">
    <source>
        <dbReference type="ARBA" id="ARBA00022692"/>
    </source>
</evidence>
<dbReference type="PANTHER" id="PTHR35011:SF2">
    <property type="entry name" value="2,3-DIKETO-L-GULONATE TRAP TRANSPORTER SMALL PERMEASE PROTEIN YIAM"/>
    <property type="match status" value="1"/>
</dbReference>
<feature type="transmembrane region" description="Helical" evidence="9">
    <location>
        <begin position="83"/>
        <end position="103"/>
    </location>
</feature>
<dbReference type="GO" id="GO:0005886">
    <property type="term" value="C:plasma membrane"/>
    <property type="evidence" value="ECO:0007669"/>
    <property type="project" value="UniProtKB-SubCell"/>
</dbReference>
<dbReference type="STRING" id="44742.AXF13_12865"/>
<evidence type="ECO:0000313" key="12">
    <source>
        <dbReference type="Proteomes" id="UP000069241"/>
    </source>
</evidence>
<dbReference type="InterPro" id="IPR055348">
    <property type="entry name" value="DctQ"/>
</dbReference>
<comment type="similarity">
    <text evidence="8">Belongs to the TRAP transporter small permease family.</text>
</comment>
<keyword evidence="2" id="KW-0813">Transport</keyword>
<evidence type="ECO:0000256" key="8">
    <source>
        <dbReference type="ARBA" id="ARBA00038436"/>
    </source>
</evidence>
<evidence type="ECO:0000256" key="2">
    <source>
        <dbReference type="ARBA" id="ARBA00022448"/>
    </source>
</evidence>
<evidence type="ECO:0000259" key="10">
    <source>
        <dbReference type="Pfam" id="PF04290"/>
    </source>
</evidence>
<organism evidence="11 12">
    <name type="scientific">Desulfovibrio fairfieldensis</name>
    <dbReference type="NCBI Taxonomy" id="44742"/>
    <lineage>
        <taxon>Bacteria</taxon>
        <taxon>Pseudomonadati</taxon>
        <taxon>Thermodesulfobacteriota</taxon>
        <taxon>Desulfovibrionia</taxon>
        <taxon>Desulfovibrionales</taxon>
        <taxon>Desulfovibrionaceae</taxon>
        <taxon>Desulfovibrio</taxon>
    </lineage>
</organism>
<keyword evidence="5 9" id="KW-0812">Transmembrane</keyword>
<reference evidence="12" key="1">
    <citation type="submission" date="2016-02" db="EMBL/GenBank/DDBJ databases">
        <authorList>
            <person name="Holder M.E."/>
            <person name="Ajami N.J."/>
            <person name="Petrosino J.F."/>
        </authorList>
    </citation>
    <scope>NUCLEOTIDE SEQUENCE [LARGE SCALE GENOMIC DNA]</scope>
    <source>
        <strain evidence="12">CCUG 45958</strain>
    </source>
</reference>
<feature type="transmembrane region" description="Helical" evidence="9">
    <location>
        <begin position="45"/>
        <end position="62"/>
    </location>
</feature>
<proteinExistence type="inferred from homology"/>
<dbReference type="GO" id="GO:0022857">
    <property type="term" value="F:transmembrane transporter activity"/>
    <property type="evidence" value="ECO:0007669"/>
    <property type="project" value="TreeGrafter"/>
</dbReference>
<comment type="subcellular location">
    <subcellularLocation>
        <location evidence="1">Cell inner membrane</location>
        <topology evidence="1">Multi-pass membrane protein</topology>
    </subcellularLocation>
</comment>
<dbReference type="EMBL" id="CP014229">
    <property type="protein sequence ID" value="AMD90945.1"/>
    <property type="molecule type" value="Genomic_DNA"/>
</dbReference>
<keyword evidence="6 9" id="KW-1133">Transmembrane helix</keyword>
<feature type="transmembrane region" description="Helical" evidence="9">
    <location>
        <begin position="12"/>
        <end position="33"/>
    </location>
</feature>
<evidence type="ECO:0000313" key="11">
    <source>
        <dbReference type="EMBL" id="AMD90945.1"/>
    </source>
</evidence>
<dbReference type="InterPro" id="IPR007387">
    <property type="entry name" value="TRAP_DctQ"/>
</dbReference>
<dbReference type="RefSeq" id="WP_062253846.1">
    <property type="nucleotide sequence ID" value="NZ_CP014229.1"/>
</dbReference>
<dbReference type="KEGG" id="dfi:AXF13_12865"/>
<evidence type="ECO:0000256" key="7">
    <source>
        <dbReference type="ARBA" id="ARBA00023136"/>
    </source>
</evidence>
<keyword evidence="3" id="KW-1003">Cell membrane</keyword>
<dbReference type="GO" id="GO:0015740">
    <property type="term" value="P:C4-dicarboxylate transport"/>
    <property type="evidence" value="ECO:0007669"/>
    <property type="project" value="TreeGrafter"/>
</dbReference>
<protein>
    <submittedName>
        <fullName evidence="11">C4-dicarboxylate ABC transporter substrate-binding protein</fullName>
    </submittedName>
</protein>
<accession>A0A0X8JLF7</accession>
<evidence type="ECO:0000256" key="4">
    <source>
        <dbReference type="ARBA" id="ARBA00022519"/>
    </source>
</evidence>
<keyword evidence="12" id="KW-1185">Reference proteome</keyword>
<feature type="transmembrane region" description="Helical" evidence="9">
    <location>
        <begin position="123"/>
        <end position="144"/>
    </location>
</feature>
<evidence type="ECO:0000256" key="1">
    <source>
        <dbReference type="ARBA" id="ARBA00004429"/>
    </source>
</evidence>
<evidence type="ECO:0000256" key="3">
    <source>
        <dbReference type="ARBA" id="ARBA00022475"/>
    </source>
</evidence>
<evidence type="ECO:0000256" key="6">
    <source>
        <dbReference type="ARBA" id="ARBA00022989"/>
    </source>
</evidence>
<feature type="domain" description="Tripartite ATP-independent periplasmic transporters DctQ component" evidence="10">
    <location>
        <begin position="21"/>
        <end position="152"/>
    </location>
</feature>
<dbReference type="AlphaFoldDB" id="A0A0X8JLF7"/>
<dbReference type="Pfam" id="PF04290">
    <property type="entry name" value="DctQ"/>
    <property type="match status" value="1"/>
</dbReference>
<keyword evidence="7 9" id="KW-0472">Membrane</keyword>
<dbReference type="PANTHER" id="PTHR35011">
    <property type="entry name" value="2,3-DIKETO-L-GULONATE TRAP TRANSPORTER SMALL PERMEASE PROTEIN YIAM"/>
    <property type="match status" value="1"/>
</dbReference>
<evidence type="ECO:0000256" key="9">
    <source>
        <dbReference type="SAM" id="Phobius"/>
    </source>
</evidence>